<accession>A0AAN7JIQ8</accession>
<gene>
    <name evidence="2" type="ORF">SAY87_010875</name>
</gene>
<keyword evidence="3" id="KW-1185">Reference proteome</keyword>
<organism evidence="2 3">
    <name type="scientific">Trapa incisa</name>
    <dbReference type="NCBI Taxonomy" id="236973"/>
    <lineage>
        <taxon>Eukaryota</taxon>
        <taxon>Viridiplantae</taxon>
        <taxon>Streptophyta</taxon>
        <taxon>Embryophyta</taxon>
        <taxon>Tracheophyta</taxon>
        <taxon>Spermatophyta</taxon>
        <taxon>Magnoliopsida</taxon>
        <taxon>eudicotyledons</taxon>
        <taxon>Gunneridae</taxon>
        <taxon>Pentapetalae</taxon>
        <taxon>rosids</taxon>
        <taxon>malvids</taxon>
        <taxon>Myrtales</taxon>
        <taxon>Lythraceae</taxon>
        <taxon>Trapa</taxon>
    </lineage>
</organism>
<name>A0AAN7JIQ8_9MYRT</name>
<evidence type="ECO:0000256" key="1">
    <source>
        <dbReference type="SAM" id="MobiDB-lite"/>
    </source>
</evidence>
<evidence type="ECO:0000313" key="2">
    <source>
        <dbReference type="EMBL" id="KAK4744563.1"/>
    </source>
</evidence>
<feature type="region of interest" description="Disordered" evidence="1">
    <location>
        <begin position="1"/>
        <end position="20"/>
    </location>
</feature>
<comment type="caution">
    <text evidence="2">The sequence shown here is derived from an EMBL/GenBank/DDBJ whole genome shotgun (WGS) entry which is preliminary data.</text>
</comment>
<evidence type="ECO:0000313" key="3">
    <source>
        <dbReference type="Proteomes" id="UP001345219"/>
    </source>
</evidence>
<proteinExistence type="predicted"/>
<protein>
    <submittedName>
        <fullName evidence="2">Uncharacterized protein</fullName>
    </submittedName>
</protein>
<dbReference type="EMBL" id="JAXIOK010000022">
    <property type="protein sequence ID" value="KAK4744563.1"/>
    <property type="molecule type" value="Genomic_DNA"/>
</dbReference>
<reference evidence="2 3" key="1">
    <citation type="journal article" date="2023" name="Hortic Res">
        <title>Pangenome of water caltrop reveals structural variations and asymmetric subgenome divergence after allopolyploidization.</title>
        <authorList>
            <person name="Zhang X."/>
            <person name="Chen Y."/>
            <person name="Wang L."/>
            <person name="Yuan Y."/>
            <person name="Fang M."/>
            <person name="Shi L."/>
            <person name="Lu R."/>
            <person name="Comes H.P."/>
            <person name="Ma Y."/>
            <person name="Chen Y."/>
            <person name="Huang G."/>
            <person name="Zhou Y."/>
            <person name="Zheng Z."/>
            <person name="Qiu Y."/>
        </authorList>
    </citation>
    <scope>NUCLEOTIDE SEQUENCE [LARGE SCALE GENOMIC DNA]</scope>
    <source>
        <tissue evidence="2">Roots</tissue>
    </source>
</reference>
<sequence length="162" mass="18124">MEKKDPSSHHHPSNNQQQQQYLLKADDCYPRIMSSGFEIHTGLTGGDGSSSSSLFDMSFDQKGFMDLFNLEDHYDFTSLSSSSSSLLDLVCHLPPPIPIELVFYMPTGHMEKASSTHFTIDLVFMEMAAVPDGGGYGGMRARFHMRESSPEITSHRRCKRVA</sequence>
<dbReference type="AlphaFoldDB" id="A0AAN7JIQ8"/>
<dbReference type="Proteomes" id="UP001345219">
    <property type="component" value="Chromosome 9"/>
</dbReference>